<proteinExistence type="predicted"/>
<comment type="caution">
    <text evidence="3">The sequence shown here is derived from an EMBL/GenBank/DDBJ whole genome shotgun (WGS) entry which is preliminary data.</text>
</comment>
<dbReference type="PANTHER" id="PTHR43513">
    <property type="entry name" value="DIHYDROOROTATE DEHYDROGENASE B (NAD(+)), ELECTRON TRANSFER SUBUNIT"/>
    <property type="match status" value="1"/>
</dbReference>
<dbReference type="GO" id="GO:0016491">
    <property type="term" value="F:oxidoreductase activity"/>
    <property type="evidence" value="ECO:0007669"/>
    <property type="project" value="InterPro"/>
</dbReference>
<feature type="domain" description="FAD-binding FR-type" evidence="2">
    <location>
        <begin position="2"/>
        <end position="93"/>
    </location>
</feature>
<dbReference type="Pfam" id="PF10418">
    <property type="entry name" value="DHODB_Fe-S_bind"/>
    <property type="match status" value="1"/>
</dbReference>
<evidence type="ECO:0000313" key="3">
    <source>
        <dbReference type="EMBL" id="OGH78529.1"/>
    </source>
</evidence>
<evidence type="ECO:0000256" key="1">
    <source>
        <dbReference type="PIRSR" id="PIRSR006816-2"/>
    </source>
</evidence>
<dbReference type="EMBL" id="MFQH01000008">
    <property type="protein sequence ID" value="OGH78529.1"/>
    <property type="molecule type" value="Genomic_DNA"/>
</dbReference>
<dbReference type="GO" id="GO:0046872">
    <property type="term" value="F:metal ion binding"/>
    <property type="evidence" value="ECO:0007669"/>
    <property type="project" value="UniProtKB-KW"/>
</dbReference>
<dbReference type="InterPro" id="IPR017927">
    <property type="entry name" value="FAD-bd_FR_type"/>
</dbReference>
<protein>
    <submittedName>
        <fullName evidence="3">Dihydroorotate dehydrogenase electron transfer subunit</fullName>
    </submittedName>
</protein>
<feature type="binding site" evidence="1">
    <location>
        <position position="223"/>
    </location>
    <ligand>
        <name>[2Fe-2S] cluster</name>
        <dbReference type="ChEBI" id="CHEBI:190135"/>
    </ligand>
</feature>
<dbReference type="InterPro" id="IPR039261">
    <property type="entry name" value="FNR_nucleotide-bd"/>
</dbReference>
<dbReference type="Gene3D" id="2.40.30.10">
    <property type="entry name" value="Translation factors"/>
    <property type="match status" value="1"/>
</dbReference>
<dbReference type="GO" id="GO:0006221">
    <property type="term" value="P:pyrimidine nucleotide biosynthetic process"/>
    <property type="evidence" value="ECO:0007669"/>
    <property type="project" value="InterPro"/>
</dbReference>
<dbReference type="GO" id="GO:0050660">
    <property type="term" value="F:flavin adenine dinucleotide binding"/>
    <property type="evidence" value="ECO:0007669"/>
    <property type="project" value="InterPro"/>
</dbReference>
<dbReference type="SUPFAM" id="SSF63380">
    <property type="entry name" value="Riboflavin synthase domain-like"/>
    <property type="match status" value="1"/>
</dbReference>
<dbReference type="Gene3D" id="3.40.50.80">
    <property type="entry name" value="Nucleotide-binding domain of ferredoxin-NADP reductase (FNR) module"/>
    <property type="match status" value="1"/>
</dbReference>
<evidence type="ECO:0000313" key="4">
    <source>
        <dbReference type="Proteomes" id="UP000177040"/>
    </source>
</evidence>
<name>A0A1F6N3P1_9BACT</name>
<dbReference type="SUPFAM" id="SSF52343">
    <property type="entry name" value="Ferredoxin reductase-like, C-terminal NADP-linked domain"/>
    <property type="match status" value="1"/>
</dbReference>
<dbReference type="PIRSF" id="PIRSF006816">
    <property type="entry name" value="Cyc3_hyd_g"/>
    <property type="match status" value="1"/>
</dbReference>
<dbReference type="NCBIfam" id="NF000796">
    <property type="entry name" value="PRK00054.1-1"/>
    <property type="match status" value="1"/>
</dbReference>
<dbReference type="PROSITE" id="PS51384">
    <property type="entry name" value="FAD_FR"/>
    <property type="match status" value="1"/>
</dbReference>
<dbReference type="Proteomes" id="UP000177040">
    <property type="component" value="Unassembled WGS sequence"/>
</dbReference>
<feature type="binding site" evidence="1">
    <location>
        <position position="236"/>
    </location>
    <ligand>
        <name>[2Fe-2S] cluster</name>
        <dbReference type="ChEBI" id="CHEBI:190135"/>
    </ligand>
</feature>
<reference evidence="3 4" key="1">
    <citation type="journal article" date="2016" name="Nat. Commun.">
        <title>Thousands of microbial genomes shed light on interconnected biogeochemical processes in an aquifer system.</title>
        <authorList>
            <person name="Anantharaman K."/>
            <person name="Brown C.T."/>
            <person name="Hug L.A."/>
            <person name="Sharon I."/>
            <person name="Castelle C.J."/>
            <person name="Probst A.J."/>
            <person name="Thomas B.C."/>
            <person name="Singh A."/>
            <person name="Wilkins M.J."/>
            <person name="Karaoz U."/>
            <person name="Brodie E.L."/>
            <person name="Williams K.H."/>
            <person name="Hubbard S.S."/>
            <person name="Banfield J.F."/>
        </authorList>
    </citation>
    <scope>NUCLEOTIDE SEQUENCE [LARGE SCALE GENOMIC DNA]</scope>
</reference>
<keyword evidence="1" id="KW-0408">Iron</keyword>
<gene>
    <name evidence="3" type="ORF">A2983_00465</name>
</gene>
<dbReference type="PANTHER" id="PTHR43513:SF3">
    <property type="entry name" value="DIHYDROOROTATE DEHYDROGENASE B (NAD(+)), ELECTRON TRANSFER SUBUNIT-RELATED"/>
    <property type="match status" value="1"/>
</dbReference>
<dbReference type="InterPro" id="IPR050353">
    <property type="entry name" value="PyrK_electron_transfer"/>
</dbReference>
<sequence>MHIPQMLSIKKITDENPFVKTFWFNYNLNSQPGQFVMLWIPGIDQKPFSIAYDDSAEFGLTIFAVGSLSKKLFELRVGDRVGISGPYGTAFSIQNDTHYITVAGGYGAGPLGLLTERLAATTNSTVDFCVGARSADLLLFKDRMAKLPHTTVQVATNDGSAGHTGFITDILSGLIQKSHGKKIILATCGPELMEKKVLDCANKNNVDCEVSIERFMKCGFGVCGQCCVDPLGLRMCMEGPVVNRATANSISEFGNYHRDKSGAKIYY</sequence>
<dbReference type="AlphaFoldDB" id="A0A1F6N3P1"/>
<keyword evidence="1" id="KW-0001">2Fe-2S</keyword>
<comment type="cofactor">
    <cofactor evidence="1">
        <name>[2Fe-2S] cluster</name>
        <dbReference type="ChEBI" id="CHEBI:190135"/>
    </cofactor>
    <text evidence="1">Binds 1 [2Fe-2S] cluster per subunit.</text>
</comment>
<dbReference type="InterPro" id="IPR017938">
    <property type="entry name" value="Riboflavin_synthase-like_b-brl"/>
</dbReference>
<dbReference type="InterPro" id="IPR019480">
    <property type="entry name" value="Dihydroorotate_DH_Fe-S-bd"/>
</dbReference>
<dbReference type="GO" id="GO:0051537">
    <property type="term" value="F:2 iron, 2 sulfur cluster binding"/>
    <property type="evidence" value="ECO:0007669"/>
    <property type="project" value="UniProtKB-KW"/>
</dbReference>
<organism evidence="3 4">
    <name type="scientific">Candidatus Magasanikbacteria bacterium RIFCSPLOWO2_01_FULL_40_15</name>
    <dbReference type="NCBI Taxonomy" id="1798686"/>
    <lineage>
        <taxon>Bacteria</taxon>
        <taxon>Candidatus Magasanikiibacteriota</taxon>
    </lineage>
</organism>
<feature type="binding site" evidence="1">
    <location>
        <position position="218"/>
    </location>
    <ligand>
        <name>[2Fe-2S] cluster</name>
        <dbReference type="ChEBI" id="CHEBI:190135"/>
    </ligand>
</feature>
<dbReference type="InterPro" id="IPR012165">
    <property type="entry name" value="Cyt_c3_hydrogenase_gsu"/>
</dbReference>
<evidence type="ECO:0000259" key="2">
    <source>
        <dbReference type="PROSITE" id="PS51384"/>
    </source>
</evidence>
<feature type="binding site" evidence="1">
    <location>
        <position position="226"/>
    </location>
    <ligand>
        <name>[2Fe-2S] cluster</name>
        <dbReference type="ChEBI" id="CHEBI:190135"/>
    </ligand>
</feature>
<keyword evidence="1" id="KW-0411">Iron-sulfur</keyword>
<keyword evidence="1" id="KW-0479">Metal-binding</keyword>
<accession>A0A1F6N3P1</accession>